<reference evidence="1" key="1">
    <citation type="submission" date="2023-07" db="EMBL/GenBank/DDBJ databases">
        <title>draft genome sequence of fig (Ficus carica).</title>
        <authorList>
            <person name="Takahashi T."/>
            <person name="Nishimura K."/>
        </authorList>
    </citation>
    <scope>NUCLEOTIDE SEQUENCE</scope>
</reference>
<sequence>MLKNQLGISPSILLLDRSNSPSSSWVLKKSGNFLPMLHEERRKEENLGRVELVPVTLIDRCLLFERSRWKLAYEVVYREVKSCELGKVAQRGWKLALKVVSCEVQGSELRKIPYGRRNSP</sequence>
<keyword evidence="2" id="KW-1185">Reference proteome</keyword>
<comment type="caution">
    <text evidence="1">The sequence shown here is derived from an EMBL/GenBank/DDBJ whole genome shotgun (WGS) entry which is preliminary data.</text>
</comment>
<gene>
    <name evidence="1" type="ORF">TIFTF001_013200</name>
</gene>
<evidence type="ECO:0000313" key="2">
    <source>
        <dbReference type="Proteomes" id="UP001187192"/>
    </source>
</evidence>
<proteinExistence type="predicted"/>
<dbReference type="Proteomes" id="UP001187192">
    <property type="component" value="Unassembled WGS sequence"/>
</dbReference>
<dbReference type="AlphaFoldDB" id="A0AA88D2N1"/>
<evidence type="ECO:0000313" key="1">
    <source>
        <dbReference type="EMBL" id="GMN44003.1"/>
    </source>
</evidence>
<accession>A0AA88D2N1</accession>
<organism evidence="1 2">
    <name type="scientific">Ficus carica</name>
    <name type="common">Common fig</name>
    <dbReference type="NCBI Taxonomy" id="3494"/>
    <lineage>
        <taxon>Eukaryota</taxon>
        <taxon>Viridiplantae</taxon>
        <taxon>Streptophyta</taxon>
        <taxon>Embryophyta</taxon>
        <taxon>Tracheophyta</taxon>
        <taxon>Spermatophyta</taxon>
        <taxon>Magnoliopsida</taxon>
        <taxon>eudicotyledons</taxon>
        <taxon>Gunneridae</taxon>
        <taxon>Pentapetalae</taxon>
        <taxon>rosids</taxon>
        <taxon>fabids</taxon>
        <taxon>Rosales</taxon>
        <taxon>Moraceae</taxon>
        <taxon>Ficeae</taxon>
        <taxon>Ficus</taxon>
    </lineage>
</organism>
<protein>
    <submittedName>
        <fullName evidence="1">Uncharacterized protein</fullName>
    </submittedName>
</protein>
<name>A0AA88D2N1_FICCA</name>
<dbReference type="EMBL" id="BTGU01000017">
    <property type="protein sequence ID" value="GMN44003.1"/>
    <property type="molecule type" value="Genomic_DNA"/>
</dbReference>